<dbReference type="PRINTS" id="PR00080">
    <property type="entry name" value="SDRFAMILY"/>
</dbReference>
<dbReference type="OrthoDB" id="658698at2"/>
<reference evidence="5 6" key="1">
    <citation type="submission" date="2019-03" db="EMBL/GenBank/DDBJ databases">
        <title>Freshwater and sediment microbial communities from various areas in North America, analyzing microbe dynamics in response to fracking.</title>
        <authorList>
            <person name="Lamendella R."/>
        </authorList>
    </citation>
    <scope>NUCLEOTIDE SEQUENCE [LARGE SCALE GENOMIC DNA]</scope>
    <source>
        <strain evidence="5 6">74A</strain>
    </source>
</reference>
<feature type="domain" description="Ketoreductase" evidence="4">
    <location>
        <begin position="7"/>
        <end position="201"/>
    </location>
</feature>
<evidence type="ECO:0000256" key="1">
    <source>
        <dbReference type="ARBA" id="ARBA00006484"/>
    </source>
</evidence>
<evidence type="ECO:0000256" key="2">
    <source>
        <dbReference type="ARBA" id="ARBA00023002"/>
    </source>
</evidence>
<dbReference type="AlphaFoldDB" id="A0A4R2FII9"/>
<dbReference type="GO" id="GO:0016616">
    <property type="term" value="F:oxidoreductase activity, acting on the CH-OH group of donors, NAD or NADP as acceptor"/>
    <property type="evidence" value="ECO:0007669"/>
    <property type="project" value="TreeGrafter"/>
</dbReference>
<dbReference type="SMART" id="SM00822">
    <property type="entry name" value="PKS_KR"/>
    <property type="match status" value="1"/>
</dbReference>
<evidence type="ECO:0000313" key="6">
    <source>
        <dbReference type="Proteomes" id="UP000294832"/>
    </source>
</evidence>
<evidence type="ECO:0000256" key="3">
    <source>
        <dbReference type="RuleBase" id="RU000363"/>
    </source>
</evidence>
<dbReference type="InterPro" id="IPR057326">
    <property type="entry name" value="KR_dom"/>
</dbReference>
<gene>
    <name evidence="5" type="ORF">EDC91_101171</name>
</gene>
<evidence type="ECO:0000313" key="5">
    <source>
        <dbReference type="EMBL" id="TCN90701.1"/>
    </source>
</evidence>
<organism evidence="5 6">
    <name type="scientific">Shewanella fodinae</name>
    <dbReference type="NCBI Taxonomy" id="552357"/>
    <lineage>
        <taxon>Bacteria</taxon>
        <taxon>Pseudomonadati</taxon>
        <taxon>Pseudomonadota</taxon>
        <taxon>Gammaproteobacteria</taxon>
        <taxon>Alteromonadales</taxon>
        <taxon>Shewanellaceae</taxon>
        <taxon>Shewanella</taxon>
    </lineage>
</organism>
<comment type="caution">
    <text evidence="5">The sequence shown here is derived from an EMBL/GenBank/DDBJ whole genome shotgun (WGS) entry which is preliminary data.</text>
</comment>
<dbReference type="PRINTS" id="PR00081">
    <property type="entry name" value="GDHRDH"/>
</dbReference>
<dbReference type="PANTHER" id="PTHR24322">
    <property type="entry name" value="PKSB"/>
    <property type="match status" value="1"/>
</dbReference>
<protein>
    <recommendedName>
        <fullName evidence="4">Ketoreductase domain-containing protein</fullName>
    </recommendedName>
</protein>
<keyword evidence="2" id="KW-0560">Oxidoreductase</keyword>
<dbReference type="SUPFAM" id="SSF51735">
    <property type="entry name" value="NAD(P)-binding Rossmann-fold domains"/>
    <property type="match status" value="1"/>
</dbReference>
<keyword evidence="6" id="KW-1185">Reference proteome</keyword>
<proteinExistence type="inferred from homology"/>
<dbReference type="Proteomes" id="UP000294832">
    <property type="component" value="Unassembled WGS sequence"/>
</dbReference>
<dbReference type="InterPro" id="IPR002347">
    <property type="entry name" value="SDR_fam"/>
</dbReference>
<dbReference type="PROSITE" id="PS00061">
    <property type="entry name" value="ADH_SHORT"/>
    <property type="match status" value="1"/>
</dbReference>
<dbReference type="EMBL" id="SLWF01000001">
    <property type="protein sequence ID" value="TCN90701.1"/>
    <property type="molecule type" value="Genomic_DNA"/>
</dbReference>
<dbReference type="PANTHER" id="PTHR24322:SF736">
    <property type="entry name" value="RETINOL DEHYDROGENASE 10"/>
    <property type="match status" value="1"/>
</dbReference>
<name>A0A4R2FII9_9GAMM</name>
<dbReference type="Gene3D" id="3.40.50.720">
    <property type="entry name" value="NAD(P)-binding Rossmann-like Domain"/>
    <property type="match status" value="1"/>
</dbReference>
<sequence>MTDLRQRTVLITGGASGIGLLMAQHFAKEGAAKVVLWDINAALLQQAVSSLQHHFGLERICGWQVDICQLSQMHEALQQMHVAGINVDILVNNAGIIVGKQFSEHSAEEIDRTMAVNAIAPMQLCLALLPNMRGNRLGHIVNIASAAALVANPNMSVYCASKWAAVGWSDSLRLEMMQQRTGVKVTTVMPYYINTGMFAGVQSRILPILKPEKVAKRIVNAVKQDAIILKMPRLLYLLPLLQRLLPQRWFDKVVGEWLGIYHTMDTFHGRGNKD</sequence>
<dbReference type="InterPro" id="IPR036291">
    <property type="entry name" value="NAD(P)-bd_dom_sf"/>
</dbReference>
<evidence type="ECO:0000259" key="4">
    <source>
        <dbReference type="SMART" id="SM00822"/>
    </source>
</evidence>
<accession>A0A4R2FII9</accession>
<dbReference type="Pfam" id="PF00106">
    <property type="entry name" value="adh_short"/>
    <property type="match status" value="1"/>
</dbReference>
<comment type="similarity">
    <text evidence="1 3">Belongs to the short-chain dehydrogenases/reductases (SDR) family.</text>
</comment>
<dbReference type="InterPro" id="IPR020904">
    <property type="entry name" value="Sc_DH/Rdtase_CS"/>
</dbReference>